<evidence type="ECO:0000256" key="7">
    <source>
        <dbReference type="SAM" id="Phobius"/>
    </source>
</evidence>
<feature type="domain" description="Peptidase S54 rhomboid" evidence="8">
    <location>
        <begin position="43"/>
        <end position="157"/>
    </location>
</feature>
<dbReference type="Proteomes" id="UP000285575">
    <property type="component" value="Unassembled WGS sequence"/>
</dbReference>
<feature type="transmembrane region" description="Helical" evidence="7">
    <location>
        <begin position="108"/>
        <end position="126"/>
    </location>
</feature>
<evidence type="ECO:0000256" key="5">
    <source>
        <dbReference type="ARBA" id="ARBA00022989"/>
    </source>
</evidence>
<keyword evidence="6 7" id="KW-0472">Membrane</keyword>
<dbReference type="PANTHER" id="PTHR43731">
    <property type="entry name" value="RHOMBOID PROTEASE"/>
    <property type="match status" value="1"/>
</dbReference>
<dbReference type="InterPro" id="IPR050925">
    <property type="entry name" value="Rhomboid_protease_S54"/>
</dbReference>
<dbReference type="Pfam" id="PF01694">
    <property type="entry name" value="Rhomboid"/>
    <property type="match status" value="1"/>
</dbReference>
<protein>
    <submittedName>
        <fullName evidence="9">Rhomboid family intramembrane serine protease</fullName>
    </submittedName>
</protein>
<dbReference type="EMBL" id="SACR01000003">
    <property type="protein sequence ID" value="RVU46397.1"/>
    <property type="molecule type" value="Genomic_DNA"/>
</dbReference>
<name>A0A437RHZ5_9BURK</name>
<feature type="transmembrane region" description="Helical" evidence="7">
    <location>
        <begin position="176"/>
        <end position="196"/>
    </location>
</feature>
<sequence>MPPIPPLIKNLMLACLAVFCVQQLLPLENWLALYPVGSGGFMPWQLVTYAFLHFDLLHLTFNMLGLWIFGAELENLWGRKRMLQLLLVSVVTAAVSQLAVTALMGTRAVTLGASGALYGLLLAYALTFPRRRFDLVGFLPMALLMTPYAALHIVGLVLFVLMFTNRQALPIPPVPVPALVMVGIFGVVELLLGMFVRSNLAHFAHLGGMVGGWLVMRFWRGQMPFGRRR</sequence>
<organism evidence="9 10">
    <name type="scientific">Rubrivivax rivuli</name>
    <dbReference type="NCBI Taxonomy" id="1862385"/>
    <lineage>
        <taxon>Bacteria</taxon>
        <taxon>Pseudomonadati</taxon>
        <taxon>Pseudomonadota</taxon>
        <taxon>Betaproteobacteria</taxon>
        <taxon>Burkholderiales</taxon>
        <taxon>Sphaerotilaceae</taxon>
        <taxon>Rubrivivax</taxon>
    </lineage>
</organism>
<keyword evidence="3 7" id="KW-0812">Transmembrane</keyword>
<dbReference type="GO" id="GO:0016020">
    <property type="term" value="C:membrane"/>
    <property type="evidence" value="ECO:0007669"/>
    <property type="project" value="UniProtKB-SubCell"/>
</dbReference>
<comment type="subcellular location">
    <subcellularLocation>
        <location evidence="1">Membrane</location>
        <topology evidence="1">Multi-pass membrane protein</topology>
    </subcellularLocation>
</comment>
<comment type="caution">
    <text evidence="9">The sequence shown here is derived from an EMBL/GenBank/DDBJ whole genome shotgun (WGS) entry which is preliminary data.</text>
</comment>
<dbReference type="SUPFAM" id="SSF144091">
    <property type="entry name" value="Rhomboid-like"/>
    <property type="match status" value="2"/>
</dbReference>
<keyword evidence="4" id="KW-0378">Hydrolase</keyword>
<proteinExistence type="inferred from homology"/>
<evidence type="ECO:0000256" key="3">
    <source>
        <dbReference type="ARBA" id="ARBA00022692"/>
    </source>
</evidence>
<reference evidence="9 10" key="1">
    <citation type="submission" date="2019-01" db="EMBL/GenBank/DDBJ databases">
        <authorList>
            <person name="Chen W.-M."/>
        </authorList>
    </citation>
    <scope>NUCLEOTIDE SEQUENCE [LARGE SCALE GENOMIC DNA]</scope>
    <source>
        <strain evidence="9 10">KYPY4</strain>
    </source>
</reference>
<evidence type="ECO:0000259" key="8">
    <source>
        <dbReference type="Pfam" id="PF01694"/>
    </source>
</evidence>
<keyword evidence="5 7" id="KW-1133">Transmembrane helix</keyword>
<dbReference type="InterPro" id="IPR022764">
    <property type="entry name" value="Peptidase_S54_rhomboid_dom"/>
</dbReference>
<dbReference type="GO" id="GO:0004252">
    <property type="term" value="F:serine-type endopeptidase activity"/>
    <property type="evidence" value="ECO:0007669"/>
    <property type="project" value="InterPro"/>
</dbReference>
<dbReference type="InterPro" id="IPR035952">
    <property type="entry name" value="Rhomboid-like_sf"/>
</dbReference>
<dbReference type="GO" id="GO:0006508">
    <property type="term" value="P:proteolysis"/>
    <property type="evidence" value="ECO:0007669"/>
    <property type="project" value="UniProtKB-KW"/>
</dbReference>
<dbReference type="AlphaFoldDB" id="A0A437RHZ5"/>
<dbReference type="SMART" id="SM01160">
    <property type="entry name" value="DUF1751"/>
    <property type="match status" value="1"/>
</dbReference>
<evidence type="ECO:0000313" key="10">
    <source>
        <dbReference type="Proteomes" id="UP000285575"/>
    </source>
</evidence>
<gene>
    <name evidence="9" type="ORF">EOE66_11225</name>
</gene>
<dbReference type="RefSeq" id="WP_128228760.1">
    <property type="nucleotide sequence ID" value="NZ_SACR01000003.1"/>
</dbReference>
<dbReference type="OrthoDB" id="9778341at2"/>
<evidence type="ECO:0000256" key="4">
    <source>
        <dbReference type="ARBA" id="ARBA00022801"/>
    </source>
</evidence>
<feature type="transmembrane region" description="Helical" evidence="7">
    <location>
        <begin position="50"/>
        <end position="70"/>
    </location>
</feature>
<evidence type="ECO:0000256" key="1">
    <source>
        <dbReference type="ARBA" id="ARBA00004141"/>
    </source>
</evidence>
<keyword evidence="10" id="KW-1185">Reference proteome</keyword>
<dbReference type="Gene3D" id="1.20.1540.10">
    <property type="entry name" value="Rhomboid-like"/>
    <property type="match status" value="2"/>
</dbReference>
<feature type="transmembrane region" description="Helical" evidence="7">
    <location>
        <begin position="138"/>
        <end position="164"/>
    </location>
</feature>
<evidence type="ECO:0000256" key="6">
    <source>
        <dbReference type="ARBA" id="ARBA00023136"/>
    </source>
</evidence>
<evidence type="ECO:0000256" key="2">
    <source>
        <dbReference type="ARBA" id="ARBA00009045"/>
    </source>
</evidence>
<dbReference type="PANTHER" id="PTHR43731:SF14">
    <property type="entry name" value="PRESENILIN-ASSOCIATED RHOMBOID-LIKE PROTEIN, MITOCHONDRIAL"/>
    <property type="match status" value="1"/>
</dbReference>
<keyword evidence="9" id="KW-0645">Protease</keyword>
<accession>A0A437RHZ5</accession>
<comment type="similarity">
    <text evidence="2">Belongs to the peptidase S54 family.</text>
</comment>
<feature type="transmembrane region" description="Helical" evidence="7">
    <location>
        <begin position="82"/>
        <end position="102"/>
    </location>
</feature>
<evidence type="ECO:0000313" key="9">
    <source>
        <dbReference type="EMBL" id="RVU46397.1"/>
    </source>
</evidence>